<dbReference type="CDD" id="cd00882">
    <property type="entry name" value="Ras_like_GTPase"/>
    <property type="match status" value="1"/>
</dbReference>
<comment type="caution">
    <text evidence="2">The sequence shown here is derived from an EMBL/GenBank/DDBJ whole genome shotgun (WGS) entry which is preliminary data.</text>
</comment>
<protein>
    <recommendedName>
        <fullName evidence="1">G domain-containing protein</fullName>
    </recommendedName>
</protein>
<dbReference type="Pfam" id="PF01926">
    <property type="entry name" value="MMR_HSR1"/>
    <property type="match status" value="1"/>
</dbReference>
<dbReference type="Proteomes" id="UP001140091">
    <property type="component" value="Unassembled WGS sequence"/>
</dbReference>
<dbReference type="OrthoDB" id="8954335at2759"/>
<dbReference type="SUPFAM" id="SSF52540">
    <property type="entry name" value="P-loop containing nucleoside triphosphate hydrolases"/>
    <property type="match status" value="1"/>
</dbReference>
<dbReference type="GO" id="GO:0005525">
    <property type="term" value="F:GTP binding"/>
    <property type="evidence" value="ECO:0007669"/>
    <property type="project" value="InterPro"/>
</dbReference>
<feature type="domain" description="G" evidence="1">
    <location>
        <begin position="26"/>
        <end position="96"/>
    </location>
</feature>
<evidence type="ECO:0000313" key="2">
    <source>
        <dbReference type="EMBL" id="KAJ2926644.1"/>
    </source>
</evidence>
<reference evidence="2" key="1">
    <citation type="submission" date="2022-06" db="EMBL/GenBank/DDBJ databases">
        <title>Genome Sequence of Candolleomyces eurysporus.</title>
        <authorList>
            <person name="Buettner E."/>
        </authorList>
    </citation>
    <scope>NUCLEOTIDE SEQUENCE</scope>
    <source>
        <strain evidence="2">VTCC 930004</strain>
    </source>
</reference>
<evidence type="ECO:0000259" key="1">
    <source>
        <dbReference type="Pfam" id="PF01926"/>
    </source>
</evidence>
<keyword evidence="3" id="KW-1185">Reference proteome</keyword>
<sequence>MENIRKPNDVFVYKDPARSDDILIPVMGPTGVGKSSFINNIFEKLGSSQPAKTSDGFTSCTTTVGDYRIEVPSDVANRFPSAKGRHLVLVDTPGFDNVSVSDTEILRRLAVWLASAYNADMKVGGLVYMYPIYPGRITRDDISNIKVFRKICGEGGLSKVILATTRWNTCPEQIGESREKEVWDSFWNGCSDARPQEKWMARLNHSLDSAWEIIENILERTEGSGVVLALQKQLVDKGKSLPQTDAAKELRAKILHLLEDSGADNSQARKKRLEELAQQAKELKIPLSKRIQGYIGIYG</sequence>
<dbReference type="InterPro" id="IPR006073">
    <property type="entry name" value="GTP-bd"/>
</dbReference>
<proteinExistence type="predicted"/>
<organism evidence="2 3">
    <name type="scientific">Candolleomyces eurysporus</name>
    <dbReference type="NCBI Taxonomy" id="2828524"/>
    <lineage>
        <taxon>Eukaryota</taxon>
        <taxon>Fungi</taxon>
        <taxon>Dikarya</taxon>
        <taxon>Basidiomycota</taxon>
        <taxon>Agaricomycotina</taxon>
        <taxon>Agaricomycetes</taxon>
        <taxon>Agaricomycetidae</taxon>
        <taxon>Agaricales</taxon>
        <taxon>Agaricineae</taxon>
        <taxon>Psathyrellaceae</taxon>
        <taxon>Candolleomyces</taxon>
    </lineage>
</organism>
<evidence type="ECO:0000313" key="3">
    <source>
        <dbReference type="Proteomes" id="UP001140091"/>
    </source>
</evidence>
<dbReference type="EMBL" id="JANBPK010001051">
    <property type="protein sequence ID" value="KAJ2926644.1"/>
    <property type="molecule type" value="Genomic_DNA"/>
</dbReference>
<dbReference type="Gene3D" id="3.40.50.300">
    <property type="entry name" value="P-loop containing nucleotide triphosphate hydrolases"/>
    <property type="match status" value="1"/>
</dbReference>
<accession>A0A9W8J394</accession>
<dbReference type="AlphaFoldDB" id="A0A9W8J394"/>
<name>A0A9W8J394_9AGAR</name>
<gene>
    <name evidence="2" type="ORF">H1R20_g10457</name>
</gene>
<feature type="non-terminal residue" evidence="2">
    <location>
        <position position="299"/>
    </location>
</feature>
<dbReference type="InterPro" id="IPR027417">
    <property type="entry name" value="P-loop_NTPase"/>
</dbReference>